<evidence type="ECO:0000313" key="5">
    <source>
        <dbReference type="Proteomes" id="UP000188836"/>
    </source>
</evidence>
<dbReference type="Proteomes" id="UP000188836">
    <property type="component" value="Unassembled WGS sequence"/>
</dbReference>
<evidence type="ECO:0000259" key="3">
    <source>
        <dbReference type="Pfam" id="PF07859"/>
    </source>
</evidence>
<evidence type="ECO:0000256" key="2">
    <source>
        <dbReference type="ARBA" id="ARBA00022801"/>
    </source>
</evidence>
<comment type="caution">
    <text evidence="4">The sequence shown here is derived from an EMBL/GenBank/DDBJ whole genome shotgun (WGS) entry which is preliminary data.</text>
</comment>
<dbReference type="AlphaFoldDB" id="A0A1W0B9V5"/>
<dbReference type="EMBL" id="MUMY01000021">
    <property type="protein sequence ID" value="ONM46686.1"/>
    <property type="molecule type" value="Genomic_DNA"/>
</dbReference>
<reference evidence="4 5" key="1">
    <citation type="journal article" date="2016" name="Antonie Van Leeuwenhoek">
        <title>Nocardia donostiensis sp. nov., isolated from human respiratory specimens.</title>
        <authorList>
            <person name="Ercibengoa M."/>
            <person name="Bell M."/>
            <person name="Marimon J.M."/>
            <person name="Humrighouse B."/>
            <person name="Klenk H.P."/>
            <person name="Potter G."/>
            <person name="Perez-Trallero E."/>
        </authorList>
    </citation>
    <scope>NUCLEOTIDE SEQUENCE [LARGE SCALE GENOMIC DNA]</scope>
    <source>
        <strain evidence="4 5">X1655</strain>
    </source>
</reference>
<dbReference type="Pfam" id="PF07859">
    <property type="entry name" value="Abhydrolase_3"/>
    <property type="match status" value="1"/>
</dbReference>
<gene>
    <name evidence="4" type="ORF">B0T46_21655</name>
</gene>
<dbReference type="RefSeq" id="WP_077120338.1">
    <property type="nucleotide sequence ID" value="NZ_LOKT01000020.1"/>
</dbReference>
<dbReference type="OrthoDB" id="128186at2"/>
<protein>
    <submittedName>
        <fullName evidence="4">Alpha/beta hydrolase</fullName>
    </submittedName>
</protein>
<feature type="domain" description="Alpha/beta hydrolase fold-3" evidence="3">
    <location>
        <begin position="94"/>
        <end position="295"/>
    </location>
</feature>
<dbReference type="InterPro" id="IPR050300">
    <property type="entry name" value="GDXG_lipolytic_enzyme"/>
</dbReference>
<dbReference type="InterPro" id="IPR029058">
    <property type="entry name" value="AB_hydrolase_fold"/>
</dbReference>
<dbReference type="PANTHER" id="PTHR48081:SF30">
    <property type="entry name" value="ACETYL-HYDROLASE LIPR-RELATED"/>
    <property type="match status" value="1"/>
</dbReference>
<evidence type="ECO:0000313" key="4">
    <source>
        <dbReference type="EMBL" id="ONM46686.1"/>
    </source>
</evidence>
<dbReference type="STRING" id="1538463.B0T36_23245"/>
<dbReference type="Gene3D" id="3.40.50.1820">
    <property type="entry name" value="alpha/beta hydrolase"/>
    <property type="match status" value="1"/>
</dbReference>
<dbReference type="PANTHER" id="PTHR48081">
    <property type="entry name" value="AB HYDROLASE SUPERFAMILY PROTEIN C4A8.06C"/>
    <property type="match status" value="1"/>
</dbReference>
<dbReference type="GO" id="GO:0004806">
    <property type="term" value="F:triacylglycerol lipase activity"/>
    <property type="evidence" value="ECO:0007669"/>
    <property type="project" value="TreeGrafter"/>
</dbReference>
<dbReference type="SUPFAM" id="SSF53474">
    <property type="entry name" value="alpha/beta-Hydrolases"/>
    <property type="match status" value="1"/>
</dbReference>
<comment type="similarity">
    <text evidence="1">Belongs to the 'GDXG' lipolytic enzyme family.</text>
</comment>
<proteinExistence type="inferred from homology"/>
<keyword evidence="2 4" id="KW-0378">Hydrolase</keyword>
<dbReference type="InterPro" id="IPR013094">
    <property type="entry name" value="AB_hydrolase_3"/>
</dbReference>
<evidence type="ECO:0000256" key="1">
    <source>
        <dbReference type="ARBA" id="ARBA00010515"/>
    </source>
</evidence>
<keyword evidence="5" id="KW-1185">Reference proteome</keyword>
<organism evidence="4 5">
    <name type="scientific">Nocardia donostiensis</name>
    <dbReference type="NCBI Taxonomy" id="1538463"/>
    <lineage>
        <taxon>Bacteria</taxon>
        <taxon>Bacillati</taxon>
        <taxon>Actinomycetota</taxon>
        <taxon>Actinomycetes</taxon>
        <taxon>Mycobacteriales</taxon>
        <taxon>Nocardiaceae</taxon>
        <taxon>Nocardia</taxon>
    </lineage>
</organism>
<name>A0A1W0B9V5_9NOCA</name>
<accession>A0A1W0B9V5</accession>
<sequence>MTETRSMATSQAVPVSSSLQARLAAAASVVGLRQINGILPRNRIGIGAGRGLIAATMAAFGPTLPGAHVTQVRSGGVRGEWVRAAGVEHGDRAVYYIHGSGYVICSARTHRGLASRLSKATGLPVFVVDYRLAPEHRFPAAADDVEAGYRWLLANGYQAHDVVIGGDSAGCHLGLDLLLQNLRTGIDQPAGVFMFSPLMDLTFALAEQQDRLRRDPMAPAWVGKRLVELYTTGQSATSPRLRLTIPSGAALPPLFVQASAEEMLADDARHLRDMAVAAGARCDLELWPGRIHVFQALPLLVPEAEPALRRTAHFVASALAEAGTSVRERVS</sequence>